<feature type="region of interest" description="Disordered" evidence="1">
    <location>
        <begin position="1411"/>
        <end position="1441"/>
    </location>
</feature>
<feature type="compositionally biased region" description="Basic and acidic residues" evidence="1">
    <location>
        <begin position="414"/>
        <end position="424"/>
    </location>
</feature>
<evidence type="ECO:0000259" key="2">
    <source>
        <dbReference type="SMART" id="SM00129"/>
    </source>
</evidence>
<evidence type="ECO:0000256" key="1">
    <source>
        <dbReference type="SAM" id="MobiDB-lite"/>
    </source>
</evidence>
<feature type="compositionally biased region" description="Gly residues" evidence="1">
    <location>
        <begin position="1252"/>
        <end position="1263"/>
    </location>
</feature>
<feature type="region of interest" description="Disordered" evidence="1">
    <location>
        <begin position="983"/>
        <end position="1048"/>
    </location>
</feature>
<proteinExistence type="predicted"/>
<dbReference type="InterPro" id="IPR027417">
    <property type="entry name" value="P-loop_NTPase"/>
</dbReference>
<feature type="region of interest" description="Disordered" evidence="1">
    <location>
        <begin position="453"/>
        <end position="497"/>
    </location>
</feature>
<gene>
    <name evidence="3" type="ORF">Cvel_12641</name>
</gene>
<dbReference type="GO" id="GO:0005874">
    <property type="term" value="C:microtubule"/>
    <property type="evidence" value="ECO:0007669"/>
    <property type="project" value="TreeGrafter"/>
</dbReference>
<dbReference type="InterPro" id="IPR027640">
    <property type="entry name" value="Kinesin-like_fam"/>
</dbReference>
<dbReference type="Gene3D" id="3.40.850.10">
    <property type="entry name" value="Kinesin motor domain"/>
    <property type="match status" value="2"/>
</dbReference>
<feature type="compositionally biased region" description="Gly residues" evidence="1">
    <location>
        <begin position="1308"/>
        <end position="1318"/>
    </location>
</feature>
<feature type="region of interest" description="Disordered" evidence="1">
    <location>
        <begin position="1133"/>
        <end position="1321"/>
    </location>
</feature>
<protein>
    <recommendedName>
        <fullName evidence="2">Kinesin motor domain-containing protein</fullName>
    </recommendedName>
</protein>
<feature type="region of interest" description="Disordered" evidence="1">
    <location>
        <begin position="218"/>
        <end position="255"/>
    </location>
</feature>
<dbReference type="InterPro" id="IPR036961">
    <property type="entry name" value="Kinesin_motor_dom_sf"/>
</dbReference>
<feature type="compositionally biased region" description="Low complexity" evidence="1">
    <location>
        <begin position="983"/>
        <end position="992"/>
    </location>
</feature>
<feature type="domain" description="Kinesin motor" evidence="2">
    <location>
        <begin position="2"/>
        <end position="586"/>
    </location>
</feature>
<dbReference type="Pfam" id="PF00225">
    <property type="entry name" value="Kinesin"/>
    <property type="match status" value="1"/>
</dbReference>
<feature type="compositionally biased region" description="Basic and acidic residues" evidence="1">
    <location>
        <begin position="924"/>
        <end position="936"/>
    </location>
</feature>
<accession>A0A0G4IAS9</accession>
<dbReference type="SMART" id="SM00129">
    <property type="entry name" value="KISc"/>
    <property type="match status" value="1"/>
</dbReference>
<sequence length="1441" mass="156167">MKRMVHGLTPLCPRPVPLWFYTDGVFGPKSGNSELFQTVRELADAAVGGHTGFCLSIGAIGSGKSHTLWGPDHSAEATNALVKALEEKRGPEETLSDALGNDQIKSFTTRWTEVRQAAAERARQVAASRSQKGAGEALREGSNEAPGKKGGGKMRQMFEEVDADLMEPPVAFRERSQEMEMGDRFSERGVILRVIERLLSRKDHQKERAAARASAGLLGSSANDPAGAADGGLVSGASGVTPPQPSGPSSSSSGPLIQSVSVSVVEIFDGKVTDLLQDWKDPQGGLHVPFKPTSPWATIEGASEWFVKRPEEAAVLLRHAEQRRQLRHWQLGKAGNLSRSTVVVQIFADSLAASPPPAPAVSQLGIGSSFASPKSALGASWRGRKDREETGSAADRGIIDGGGHMESLASKRLGGKEGEKEKRRLRERLTRGSVVLVDLSSFQRWEPGLEGTASLAPTLRAMSSDGGKDEEGERRETGNEKEKEGEGEGEEKKDEIPAVVPPTQLREGSQILRLALEDVDRQRARFDRGQLRHSALTRLLAPLFFGGARAVVIAHVSPAPSKAPEGMETLRILTLFKKVFCVPRPLWLALSDVQLGHLLLRWLNYLKRGLGGVTIDTHASAKMSDPLVLRNFHLMVLEELRLSARELQQRRLKGLVRDPLPWQHVATSAEGLGEEEGGEGIEGPRGVGKEGRLSAAAFGSERSYIPAEPDEVLETLQTVEEEEEEGGGRGGESMHTGSAASLRVHSGGTPGASNAPTRQSHREREGTEGGRGGGNQTLGAEEEGDLDLDTLMAARKRVEELLKQSDWTSHNWKDVKEALNALKRANIKREAEKEAKDLSSQRRCRVCTLPLALCRNEKHALETMRMKEREEAMGADATGEGEGLEGTAGLETGEEEGVPGDGNDSGGETEGHTQAAPGTEAENAEERREGSLTDRVFRTANEIKSLLRDAETEREELEMEECAHASDQERFLRNVEASLRNIGAVGSSSSGRRGSGAKGAREKGTQRESVGLRSLPQGHSKDHTEREGEEEGDDSPDAMAEEAENLGSLIPKRFIDVSAQARAEFWKAAPAEMKEALERLGVDPRAWKEKERTRWEQSPEGKRAKEMERLKKLADVAAFRERRLQERIQQLEEERQAEEAALKEEQERERRRRRRNEELKKKIAEHHAARQSRWGDEEAEERKKQEKEKDNRAKREKTAELRLQHLRAVEKDKEREKETARLQKRSSNQTEQEAVSLVFRATPAGTADASEGGRGGLGSANKGGGKESGRGPGTGMVLRNAGALVVAPSQQGSTRRQTLPSRVKPSGSVGGGKGGGKGSRPLKAAFMREVRAISDTYGLTPADFVALCAKKEKELGTPPSRLPFPVSSIGGESEDPSVALPDENSINGKEGVASAEASPLMFFDVVQGVQGEEDTGGGGGCDAEGAHHPVGVSEALIEGVN</sequence>
<dbReference type="GO" id="GO:0016887">
    <property type="term" value="F:ATP hydrolysis activity"/>
    <property type="evidence" value="ECO:0007669"/>
    <property type="project" value="TreeGrafter"/>
</dbReference>
<dbReference type="GO" id="GO:0005871">
    <property type="term" value="C:kinesin complex"/>
    <property type="evidence" value="ECO:0007669"/>
    <property type="project" value="TreeGrafter"/>
</dbReference>
<feature type="region of interest" description="Disordered" evidence="1">
    <location>
        <begin position="1082"/>
        <end position="1106"/>
    </location>
</feature>
<feature type="region of interest" description="Disordered" evidence="1">
    <location>
        <begin position="668"/>
        <end position="689"/>
    </location>
</feature>
<feature type="region of interest" description="Disordered" evidence="1">
    <location>
        <begin position="719"/>
        <end position="785"/>
    </location>
</feature>
<feature type="compositionally biased region" description="Basic and acidic residues" evidence="1">
    <location>
        <begin position="1133"/>
        <end position="1221"/>
    </location>
</feature>
<dbReference type="EMBL" id="CDMZ01005771">
    <property type="protein sequence ID" value="CEM54263.1"/>
    <property type="molecule type" value="Genomic_DNA"/>
</dbReference>
<dbReference type="GO" id="GO:0007018">
    <property type="term" value="P:microtubule-based movement"/>
    <property type="evidence" value="ECO:0007669"/>
    <property type="project" value="InterPro"/>
</dbReference>
<reference evidence="3" key="1">
    <citation type="submission" date="2014-11" db="EMBL/GenBank/DDBJ databases">
        <authorList>
            <person name="Otto D Thomas"/>
            <person name="Naeem Raeece"/>
        </authorList>
    </citation>
    <scope>NUCLEOTIDE SEQUENCE</scope>
</reference>
<dbReference type="InterPro" id="IPR001752">
    <property type="entry name" value="Kinesin_motor_dom"/>
</dbReference>
<feature type="compositionally biased region" description="Polar residues" evidence="1">
    <location>
        <begin position="1288"/>
        <end position="1299"/>
    </location>
</feature>
<dbReference type="GO" id="GO:0005524">
    <property type="term" value="F:ATP binding"/>
    <property type="evidence" value="ECO:0007669"/>
    <property type="project" value="InterPro"/>
</dbReference>
<dbReference type="GO" id="GO:0003777">
    <property type="term" value="F:microtubule motor activity"/>
    <property type="evidence" value="ECO:0007669"/>
    <property type="project" value="InterPro"/>
</dbReference>
<dbReference type="VEuPathDB" id="CryptoDB:Cvel_12641"/>
<organism evidence="3">
    <name type="scientific">Chromera velia CCMP2878</name>
    <dbReference type="NCBI Taxonomy" id="1169474"/>
    <lineage>
        <taxon>Eukaryota</taxon>
        <taxon>Sar</taxon>
        <taxon>Alveolata</taxon>
        <taxon>Colpodellida</taxon>
        <taxon>Chromeraceae</taxon>
        <taxon>Chromera</taxon>
    </lineage>
</organism>
<feature type="region of interest" description="Disordered" evidence="1">
    <location>
        <begin position="122"/>
        <end position="153"/>
    </location>
</feature>
<evidence type="ECO:0000313" key="3">
    <source>
        <dbReference type="EMBL" id="CEM54263.1"/>
    </source>
</evidence>
<feature type="compositionally biased region" description="Basic and acidic residues" evidence="1">
    <location>
        <begin position="466"/>
        <end position="496"/>
    </location>
</feature>
<feature type="region of interest" description="Disordered" evidence="1">
    <location>
        <begin position="872"/>
        <end position="936"/>
    </location>
</feature>
<feature type="region of interest" description="Disordered" evidence="1">
    <location>
        <begin position="1355"/>
        <end position="1392"/>
    </location>
</feature>
<feature type="region of interest" description="Disordered" evidence="1">
    <location>
        <begin position="376"/>
        <end position="424"/>
    </location>
</feature>
<dbReference type="PANTHER" id="PTHR24115">
    <property type="entry name" value="KINESIN-RELATED"/>
    <property type="match status" value="1"/>
</dbReference>
<feature type="compositionally biased region" description="Acidic residues" evidence="1">
    <location>
        <begin position="1027"/>
        <end position="1044"/>
    </location>
</feature>
<name>A0A0G4IAS9_9ALVE</name>
<dbReference type="SUPFAM" id="SSF52540">
    <property type="entry name" value="P-loop containing nucleoside triphosphate hydrolases"/>
    <property type="match status" value="1"/>
</dbReference>
<dbReference type="GO" id="GO:0008017">
    <property type="term" value="F:microtubule binding"/>
    <property type="evidence" value="ECO:0007669"/>
    <property type="project" value="InterPro"/>
</dbReference>